<sequence length="37" mass="3997">MLLPLCLSSLTISCGEHCLGVACSTLEQIWLKISMVC</sequence>
<accession>A0A2P2IXX5</accession>
<feature type="signal peptide" evidence="1">
    <location>
        <begin position="1"/>
        <end position="15"/>
    </location>
</feature>
<dbReference type="AlphaFoldDB" id="A0A2P2IXX5"/>
<dbReference type="EMBL" id="GGEC01005586">
    <property type="protein sequence ID" value="MBW86069.1"/>
    <property type="molecule type" value="Transcribed_RNA"/>
</dbReference>
<keyword evidence="1" id="KW-0732">Signal</keyword>
<evidence type="ECO:0000313" key="2">
    <source>
        <dbReference type="EMBL" id="MBW86069.1"/>
    </source>
</evidence>
<organism evidence="2">
    <name type="scientific">Rhizophora mucronata</name>
    <name type="common">Asiatic mangrove</name>
    <dbReference type="NCBI Taxonomy" id="61149"/>
    <lineage>
        <taxon>Eukaryota</taxon>
        <taxon>Viridiplantae</taxon>
        <taxon>Streptophyta</taxon>
        <taxon>Embryophyta</taxon>
        <taxon>Tracheophyta</taxon>
        <taxon>Spermatophyta</taxon>
        <taxon>Magnoliopsida</taxon>
        <taxon>eudicotyledons</taxon>
        <taxon>Gunneridae</taxon>
        <taxon>Pentapetalae</taxon>
        <taxon>rosids</taxon>
        <taxon>fabids</taxon>
        <taxon>Malpighiales</taxon>
        <taxon>Rhizophoraceae</taxon>
        <taxon>Rhizophora</taxon>
    </lineage>
</organism>
<name>A0A2P2IXX5_RHIMU</name>
<evidence type="ECO:0000256" key="1">
    <source>
        <dbReference type="SAM" id="SignalP"/>
    </source>
</evidence>
<feature type="chain" id="PRO_5015196538" evidence="1">
    <location>
        <begin position="16"/>
        <end position="37"/>
    </location>
</feature>
<protein>
    <submittedName>
        <fullName evidence="2">Uncharacterized protein</fullName>
    </submittedName>
</protein>
<reference evidence="2" key="1">
    <citation type="submission" date="2018-02" db="EMBL/GenBank/DDBJ databases">
        <title>Rhizophora mucronata_Transcriptome.</title>
        <authorList>
            <person name="Meera S.P."/>
            <person name="Sreeshan A."/>
            <person name="Augustine A."/>
        </authorList>
    </citation>
    <scope>NUCLEOTIDE SEQUENCE</scope>
    <source>
        <tissue evidence="2">Leaf</tissue>
    </source>
</reference>
<proteinExistence type="predicted"/>